<protein>
    <recommendedName>
        <fullName evidence="3">IrrE N-terminal-like domain-containing protein</fullName>
    </recommendedName>
</protein>
<dbReference type="Proteomes" id="UP001369736">
    <property type="component" value="Unassembled WGS sequence"/>
</dbReference>
<evidence type="ECO:0008006" key="3">
    <source>
        <dbReference type="Google" id="ProtNLM"/>
    </source>
</evidence>
<dbReference type="EMBL" id="JBBEGM010000006">
    <property type="protein sequence ID" value="MEJ2862566.1"/>
    <property type="molecule type" value="Genomic_DNA"/>
</dbReference>
<comment type="caution">
    <text evidence="1">The sequence shown here is derived from an EMBL/GenBank/DDBJ whole genome shotgun (WGS) entry which is preliminary data.</text>
</comment>
<organism evidence="1 2">
    <name type="scientific">Actinomycetospora flava</name>
    <dbReference type="NCBI Taxonomy" id="3129232"/>
    <lineage>
        <taxon>Bacteria</taxon>
        <taxon>Bacillati</taxon>
        <taxon>Actinomycetota</taxon>
        <taxon>Actinomycetes</taxon>
        <taxon>Pseudonocardiales</taxon>
        <taxon>Pseudonocardiaceae</taxon>
        <taxon>Actinomycetospora</taxon>
    </lineage>
</organism>
<name>A0ABU8M686_9PSEU</name>
<dbReference type="RefSeq" id="WP_337703947.1">
    <property type="nucleotide sequence ID" value="NZ_JBBEGM010000006.1"/>
</dbReference>
<keyword evidence="2" id="KW-1185">Reference proteome</keyword>
<reference evidence="1 2" key="1">
    <citation type="submission" date="2024-03" db="EMBL/GenBank/DDBJ databases">
        <title>Actinomycetospora sp. OC33-EN07, a novel actinomycete isolated from wild orchid (Aerides multiflora).</title>
        <authorList>
            <person name="Suriyachadkun C."/>
        </authorList>
    </citation>
    <scope>NUCLEOTIDE SEQUENCE [LARGE SCALE GENOMIC DNA]</scope>
    <source>
        <strain evidence="1 2">OC33-EN07</strain>
    </source>
</reference>
<proteinExistence type="predicted"/>
<accession>A0ABU8M686</accession>
<evidence type="ECO:0000313" key="2">
    <source>
        <dbReference type="Proteomes" id="UP001369736"/>
    </source>
</evidence>
<evidence type="ECO:0000313" key="1">
    <source>
        <dbReference type="EMBL" id="MEJ2862566.1"/>
    </source>
</evidence>
<gene>
    <name evidence="1" type="ORF">WCD58_15445</name>
</gene>
<sequence>MSNDFTWYERLGLWSGRSWKRDESGAAGSQAEDRARLLAINRLERARQRVEAADADHTRLKQWATTNLENIEREGDVGEKVLSYTLEERVLAKRDRSSEVRDPRRLLVRVTDEDTVVASCTPFDDGSGLILFSEGLMGLVDLFSKQFALSSGVRPGPLGLLDDRALAMAATTSHREDEYSRAVDVALLRWRLFHQRVYGNSASLFRTLPRPLQRVADNINGHAMTFVVAHECAHHLLGHSAVTRGFSTSAELQPCLDDLVTEESADERALELLTRRGSFGAEESLGALVAIMAVEYFESTAFVRQAATHPRPHDRARRVLERTSSWNRAALGHLVARVRVVADRAADRNAFVEPSWWKTMYEAPDVLTEPHSLATINRFFETDKIVSAPLDNVDRLLDHVASVGLDVRREADLVRSGSLEDGLGRLGISDRQTRLITDPNITLSFAAVVRVLGQGLTARGADPTTVFVLRLVFARLVESRFREV</sequence>